<organism evidence="1 2">
    <name type="scientific">Ceratopteris richardii</name>
    <name type="common">Triangle waterfern</name>
    <dbReference type="NCBI Taxonomy" id="49495"/>
    <lineage>
        <taxon>Eukaryota</taxon>
        <taxon>Viridiplantae</taxon>
        <taxon>Streptophyta</taxon>
        <taxon>Embryophyta</taxon>
        <taxon>Tracheophyta</taxon>
        <taxon>Polypodiopsida</taxon>
        <taxon>Polypodiidae</taxon>
        <taxon>Polypodiales</taxon>
        <taxon>Pteridineae</taxon>
        <taxon>Pteridaceae</taxon>
        <taxon>Parkerioideae</taxon>
        <taxon>Ceratopteris</taxon>
    </lineage>
</organism>
<proteinExistence type="predicted"/>
<dbReference type="Proteomes" id="UP000825935">
    <property type="component" value="Chromosome 8"/>
</dbReference>
<dbReference type="AlphaFoldDB" id="A0A8T2UEA0"/>
<sequence>MRPLSFSFGSLQVTSSSGFPIARPIPASSICCWRFVTEPQSSPPIQKLPLVFFCEVGTARSSPGRRGDSCCLPSLHPSREIAPSNIFSPSLLYL</sequence>
<comment type="caution">
    <text evidence="1">The sequence shown here is derived from an EMBL/GenBank/DDBJ whole genome shotgun (WGS) entry which is preliminary data.</text>
</comment>
<dbReference type="EMBL" id="CM035413">
    <property type="protein sequence ID" value="KAH7430789.1"/>
    <property type="molecule type" value="Genomic_DNA"/>
</dbReference>
<name>A0A8T2UEA0_CERRI</name>
<gene>
    <name evidence="1" type="ORF">KP509_08G014400</name>
</gene>
<accession>A0A8T2UEA0</accession>
<evidence type="ECO:0000313" key="2">
    <source>
        <dbReference type="Proteomes" id="UP000825935"/>
    </source>
</evidence>
<evidence type="ECO:0000313" key="1">
    <source>
        <dbReference type="EMBL" id="KAH7430789.1"/>
    </source>
</evidence>
<reference evidence="1" key="1">
    <citation type="submission" date="2021-08" db="EMBL/GenBank/DDBJ databases">
        <title>WGS assembly of Ceratopteris richardii.</title>
        <authorList>
            <person name="Marchant D.B."/>
            <person name="Chen G."/>
            <person name="Jenkins J."/>
            <person name="Shu S."/>
            <person name="Leebens-Mack J."/>
            <person name="Grimwood J."/>
            <person name="Schmutz J."/>
            <person name="Soltis P."/>
            <person name="Soltis D."/>
            <person name="Chen Z.-H."/>
        </authorList>
    </citation>
    <scope>NUCLEOTIDE SEQUENCE</scope>
    <source>
        <strain evidence="1">Whitten #5841</strain>
        <tissue evidence="1">Leaf</tissue>
    </source>
</reference>
<keyword evidence="2" id="KW-1185">Reference proteome</keyword>
<protein>
    <submittedName>
        <fullName evidence="1">Uncharacterized protein</fullName>
    </submittedName>
</protein>